<gene>
    <name evidence="4" type="ORF">PLEPLA_LOCUS12698</name>
</gene>
<evidence type="ECO:0000313" key="5">
    <source>
        <dbReference type="Proteomes" id="UP001153269"/>
    </source>
</evidence>
<proteinExistence type="inferred from homology"/>
<dbReference type="PANTHER" id="PTHR11430">
    <property type="entry name" value="LIPOCALIN"/>
    <property type="match status" value="1"/>
</dbReference>
<protein>
    <recommendedName>
        <fullName evidence="3">Lipocalin/cytosolic fatty-acid binding domain-containing protein</fullName>
    </recommendedName>
</protein>
<dbReference type="InterPro" id="IPR012674">
    <property type="entry name" value="Calycin"/>
</dbReference>
<comment type="similarity">
    <text evidence="1">Belongs to the calycin superfamily. Lipocalin family.</text>
</comment>
<feature type="chain" id="PRO_5040195574" description="Lipocalin/cytosolic fatty-acid binding domain-containing protein" evidence="2">
    <location>
        <begin position="21"/>
        <end position="179"/>
    </location>
</feature>
<dbReference type="Gene3D" id="2.40.128.20">
    <property type="match status" value="1"/>
</dbReference>
<dbReference type="InterPro" id="IPR002345">
    <property type="entry name" value="Lipocalin"/>
</dbReference>
<dbReference type="Pfam" id="PF00061">
    <property type="entry name" value="Lipocalin"/>
    <property type="match status" value="1"/>
</dbReference>
<dbReference type="PANTHER" id="PTHR11430:SF139">
    <property type="entry name" value="LIPOCALIN-15 PRECURSOR-RELATED"/>
    <property type="match status" value="1"/>
</dbReference>
<evidence type="ECO:0000313" key="4">
    <source>
        <dbReference type="EMBL" id="CAB1424770.1"/>
    </source>
</evidence>
<evidence type="ECO:0000256" key="1">
    <source>
        <dbReference type="ARBA" id="ARBA00006889"/>
    </source>
</evidence>
<dbReference type="SUPFAM" id="SSF50814">
    <property type="entry name" value="Lipocalins"/>
    <property type="match status" value="1"/>
</dbReference>
<dbReference type="InterPro" id="IPR000566">
    <property type="entry name" value="Lipocln_cytosolic_FA-bd_dom"/>
</dbReference>
<keyword evidence="2" id="KW-0732">Signal</keyword>
<dbReference type="AlphaFoldDB" id="A0A9N7YAW6"/>
<organism evidence="4 5">
    <name type="scientific">Pleuronectes platessa</name>
    <name type="common">European plaice</name>
    <dbReference type="NCBI Taxonomy" id="8262"/>
    <lineage>
        <taxon>Eukaryota</taxon>
        <taxon>Metazoa</taxon>
        <taxon>Chordata</taxon>
        <taxon>Craniata</taxon>
        <taxon>Vertebrata</taxon>
        <taxon>Euteleostomi</taxon>
        <taxon>Actinopterygii</taxon>
        <taxon>Neopterygii</taxon>
        <taxon>Teleostei</taxon>
        <taxon>Neoteleostei</taxon>
        <taxon>Acanthomorphata</taxon>
        <taxon>Carangaria</taxon>
        <taxon>Pleuronectiformes</taxon>
        <taxon>Pleuronectoidei</taxon>
        <taxon>Pleuronectidae</taxon>
        <taxon>Pleuronectes</taxon>
    </lineage>
</organism>
<comment type="caution">
    <text evidence="4">The sequence shown here is derived from an EMBL/GenBank/DDBJ whole genome shotgun (WGS) entry which is preliminary data.</text>
</comment>
<evidence type="ECO:0000259" key="3">
    <source>
        <dbReference type="Pfam" id="PF00061"/>
    </source>
</evidence>
<feature type="domain" description="Lipocalin/cytosolic fatty-acid binding" evidence="3">
    <location>
        <begin position="34"/>
        <end position="176"/>
    </location>
</feature>
<dbReference type="GO" id="GO:0036094">
    <property type="term" value="F:small molecule binding"/>
    <property type="evidence" value="ECO:0007669"/>
    <property type="project" value="InterPro"/>
</dbReference>
<reference evidence="4" key="1">
    <citation type="submission" date="2020-03" db="EMBL/GenBank/DDBJ databases">
        <authorList>
            <person name="Weist P."/>
        </authorList>
    </citation>
    <scope>NUCLEOTIDE SEQUENCE</scope>
</reference>
<dbReference type="Proteomes" id="UP001153269">
    <property type="component" value="Unassembled WGS sequence"/>
</dbReference>
<accession>A0A9N7YAW6</accession>
<name>A0A9N7YAW6_PLEPL</name>
<evidence type="ECO:0000256" key="2">
    <source>
        <dbReference type="SAM" id="SignalP"/>
    </source>
</evidence>
<dbReference type="EMBL" id="CADEAL010000754">
    <property type="protein sequence ID" value="CAB1424770.1"/>
    <property type="molecule type" value="Genomic_DNA"/>
</dbReference>
<dbReference type="PRINTS" id="PR01254">
    <property type="entry name" value="PGNDSYNTHASE"/>
</dbReference>
<dbReference type="PRINTS" id="PR00179">
    <property type="entry name" value="LIPOCALIN"/>
</dbReference>
<sequence>MMNSLLMKLGTLMCVLAVHADVMPAKDFDMEKMAGKWYIVGSASNAKWFVDSKEEHKLSTHIFKPSHDGHMDLVYVHNGPNGTCSNSTFHTKKTDTPGRFTYHSDIWNNDNDMRIVEVQYEEYALVHTIKTASDNSTHVLNNLLSRTNETSAVLQEKFSKFSNETGVLPENLIFLPRVM</sequence>
<feature type="signal peptide" evidence="2">
    <location>
        <begin position="1"/>
        <end position="20"/>
    </location>
</feature>
<keyword evidence="5" id="KW-1185">Reference proteome</keyword>